<sequence>MGSSRASEIREVQAGYSRPDQGVLEGSPQRSKTIWGWVVVFVLLALLAVLLIGLWVGNSGGGEWGNTMRPNLMFNLHPLFMVLGFILIVGHTNLIYRFWPDANITALRIAHATLQLSGWLLMVLGVYAVGFSKDYSSKKPSHFVSVHSWIGLIVLIVMTLQWLCGFFGLLVPGCHGERRAAYRLTHVFTGNVIFLLGCAEILIGIDQLKPTASTNTLALTVAAYAILGGYLLSTNKFSKGRPDPDAAADRGEREPLTRQSGQAIYT</sequence>
<comment type="subcellular location">
    <subcellularLocation>
        <location evidence="2">Membrane</location>
        <topology evidence="2">Multi-pass membrane protein</topology>
    </subcellularLocation>
</comment>
<comment type="caution">
    <text evidence="14">The sequence shown here is derived from an EMBL/GenBank/DDBJ whole genome shotgun (WGS) entry which is preliminary data.</text>
</comment>
<feature type="compositionally biased region" description="Polar residues" evidence="11">
    <location>
        <begin position="257"/>
        <end position="266"/>
    </location>
</feature>
<feature type="transmembrane region" description="Helical" evidence="12">
    <location>
        <begin position="108"/>
        <end position="129"/>
    </location>
</feature>
<feature type="region of interest" description="Disordered" evidence="11">
    <location>
        <begin position="240"/>
        <end position="266"/>
    </location>
</feature>
<evidence type="ECO:0000256" key="11">
    <source>
        <dbReference type="SAM" id="MobiDB-lite"/>
    </source>
</evidence>
<dbReference type="Proteomes" id="UP000192578">
    <property type="component" value="Unassembled WGS sequence"/>
</dbReference>
<keyword evidence="15" id="KW-1185">Reference proteome</keyword>
<feature type="transmembrane region" description="Helical" evidence="12">
    <location>
        <begin position="76"/>
        <end position="96"/>
    </location>
</feature>
<evidence type="ECO:0000256" key="8">
    <source>
        <dbReference type="ARBA" id="ARBA00022989"/>
    </source>
</evidence>
<dbReference type="EMBL" id="MTYJ01000081">
    <property type="protein sequence ID" value="OQV15839.1"/>
    <property type="molecule type" value="Genomic_DNA"/>
</dbReference>
<evidence type="ECO:0000313" key="15">
    <source>
        <dbReference type="Proteomes" id="UP000192578"/>
    </source>
</evidence>
<accession>A0A1W0WKY6</accession>
<keyword evidence="5 12" id="KW-0812">Transmembrane</keyword>
<dbReference type="GO" id="GO:0016491">
    <property type="term" value="F:oxidoreductase activity"/>
    <property type="evidence" value="ECO:0007669"/>
    <property type="project" value="InterPro"/>
</dbReference>
<dbReference type="PANTHER" id="PTHR10106">
    <property type="entry name" value="CYTOCHROME B561-RELATED"/>
    <property type="match status" value="1"/>
</dbReference>
<protein>
    <submittedName>
        <fullName evidence="14">Cytochrome b561</fullName>
    </submittedName>
</protein>
<dbReference type="GO" id="GO:0016020">
    <property type="term" value="C:membrane"/>
    <property type="evidence" value="ECO:0007669"/>
    <property type="project" value="UniProtKB-SubCell"/>
</dbReference>
<feature type="transmembrane region" description="Helical" evidence="12">
    <location>
        <begin position="149"/>
        <end position="172"/>
    </location>
</feature>
<evidence type="ECO:0000256" key="9">
    <source>
        <dbReference type="ARBA" id="ARBA00023004"/>
    </source>
</evidence>
<dbReference type="GO" id="GO:0046872">
    <property type="term" value="F:metal ion binding"/>
    <property type="evidence" value="ECO:0007669"/>
    <property type="project" value="UniProtKB-KW"/>
</dbReference>
<gene>
    <name evidence="14" type="ORF">BV898_09936</name>
</gene>
<dbReference type="InterPro" id="IPR043205">
    <property type="entry name" value="CYB561/CYBRD1-like"/>
</dbReference>
<keyword evidence="10 12" id="KW-0472">Membrane</keyword>
<dbReference type="PANTHER" id="PTHR10106:SF0">
    <property type="entry name" value="LD36721P"/>
    <property type="match status" value="1"/>
</dbReference>
<keyword evidence="9" id="KW-0408">Iron</keyword>
<keyword evidence="3" id="KW-0813">Transport</keyword>
<dbReference type="Gene3D" id="1.20.120.1770">
    <property type="match status" value="1"/>
</dbReference>
<evidence type="ECO:0000256" key="4">
    <source>
        <dbReference type="ARBA" id="ARBA00022617"/>
    </source>
</evidence>
<evidence type="ECO:0000256" key="12">
    <source>
        <dbReference type="SAM" id="Phobius"/>
    </source>
</evidence>
<feature type="transmembrane region" description="Helical" evidence="12">
    <location>
        <begin position="211"/>
        <end position="232"/>
    </location>
</feature>
<reference evidence="15" key="1">
    <citation type="submission" date="2017-01" db="EMBL/GenBank/DDBJ databases">
        <title>Comparative genomics of anhydrobiosis in the tardigrade Hypsibius dujardini.</title>
        <authorList>
            <person name="Yoshida Y."/>
            <person name="Koutsovoulos G."/>
            <person name="Laetsch D."/>
            <person name="Stevens L."/>
            <person name="Kumar S."/>
            <person name="Horikawa D."/>
            <person name="Ishino K."/>
            <person name="Komine S."/>
            <person name="Tomita M."/>
            <person name="Blaxter M."/>
            <person name="Arakawa K."/>
        </authorList>
    </citation>
    <scope>NUCLEOTIDE SEQUENCE [LARGE SCALE GENOMIC DNA]</scope>
    <source>
        <strain evidence="15">Z151</strain>
    </source>
</reference>
<keyword evidence="7" id="KW-0249">Electron transport</keyword>
<feature type="domain" description="Cytochrome b561" evidence="13">
    <location>
        <begin position="40"/>
        <end position="240"/>
    </location>
</feature>
<organism evidence="14 15">
    <name type="scientific">Hypsibius exemplaris</name>
    <name type="common">Freshwater tardigrade</name>
    <dbReference type="NCBI Taxonomy" id="2072580"/>
    <lineage>
        <taxon>Eukaryota</taxon>
        <taxon>Metazoa</taxon>
        <taxon>Ecdysozoa</taxon>
        <taxon>Tardigrada</taxon>
        <taxon>Eutardigrada</taxon>
        <taxon>Parachela</taxon>
        <taxon>Hypsibioidea</taxon>
        <taxon>Hypsibiidae</taxon>
        <taxon>Hypsibius</taxon>
    </lineage>
</organism>
<name>A0A1W0WKY6_HYPEX</name>
<dbReference type="AlphaFoldDB" id="A0A1W0WKY6"/>
<feature type="compositionally biased region" description="Basic and acidic residues" evidence="11">
    <location>
        <begin position="240"/>
        <end position="256"/>
    </location>
</feature>
<dbReference type="Pfam" id="PF03188">
    <property type="entry name" value="Cytochrom_B561"/>
    <property type="match status" value="1"/>
</dbReference>
<comment type="cofactor">
    <cofactor evidence="1">
        <name>heme b</name>
        <dbReference type="ChEBI" id="CHEBI:60344"/>
    </cofactor>
</comment>
<evidence type="ECO:0000256" key="2">
    <source>
        <dbReference type="ARBA" id="ARBA00004141"/>
    </source>
</evidence>
<dbReference type="InterPro" id="IPR006593">
    <property type="entry name" value="Cyt_b561/ferric_Rdtase_TM"/>
</dbReference>
<evidence type="ECO:0000256" key="3">
    <source>
        <dbReference type="ARBA" id="ARBA00022448"/>
    </source>
</evidence>
<keyword evidence="6" id="KW-0479">Metal-binding</keyword>
<feature type="transmembrane region" description="Helical" evidence="12">
    <location>
        <begin position="34"/>
        <end position="56"/>
    </location>
</feature>
<proteinExistence type="predicted"/>
<keyword evidence="8 12" id="KW-1133">Transmembrane helix</keyword>
<evidence type="ECO:0000313" key="14">
    <source>
        <dbReference type="EMBL" id="OQV15839.1"/>
    </source>
</evidence>
<evidence type="ECO:0000256" key="5">
    <source>
        <dbReference type="ARBA" id="ARBA00022692"/>
    </source>
</evidence>
<dbReference type="OrthoDB" id="907479at2759"/>
<dbReference type="SMART" id="SM00665">
    <property type="entry name" value="B561"/>
    <property type="match status" value="1"/>
</dbReference>
<evidence type="ECO:0000256" key="1">
    <source>
        <dbReference type="ARBA" id="ARBA00001970"/>
    </source>
</evidence>
<feature type="transmembrane region" description="Helical" evidence="12">
    <location>
        <begin position="184"/>
        <end position="205"/>
    </location>
</feature>
<evidence type="ECO:0000259" key="13">
    <source>
        <dbReference type="PROSITE" id="PS50939"/>
    </source>
</evidence>
<evidence type="ECO:0000256" key="6">
    <source>
        <dbReference type="ARBA" id="ARBA00022723"/>
    </source>
</evidence>
<evidence type="ECO:0000256" key="7">
    <source>
        <dbReference type="ARBA" id="ARBA00022982"/>
    </source>
</evidence>
<evidence type="ECO:0000256" key="10">
    <source>
        <dbReference type="ARBA" id="ARBA00023136"/>
    </source>
</evidence>
<keyword evidence="4" id="KW-0349">Heme</keyword>
<dbReference type="PROSITE" id="PS50939">
    <property type="entry name" value="CYTOCHROME_B561"/>
    <property type="match status" value="1"/>
</dbReference>